<feature type="region of interest" description="Disordered" evidence="2">
    <location>
        <begin position="989"/>
        <end position="1045"/>
    </location>
</feature>
<feature type="region of interest" description="Disordered" evidence="2">
    <location>
        <begin position="201"/>
        <end position="238"/>
    </location>
</feature>
<gene>
    <name evidence="3" type="ORF">PAPOLLO_LOCUS13474</name>
</gene>
<evidence type="ECO:0000313" key="3">
    <source>
        <dbReference type="EMBL" id="CAG4998844.1"/>
    </source>
</evidence>
<name>A0A8S3X3V1_PARAO</name>
<keyword evidence="1" id="KW-0175">Coiled coil</keyword>
<dbReference type="EMBL" id="CAJQZP010000935">
    <property type="protein sequence ID" value="CAG4998844.1"/>
    <property type="molecule type" value="Genomic_DNA"/>
</dbReference>
<protein>
    <submittedName>
        <fullName evidence="3">(apollo) hypothetical protein</fullName>
    </submittedName>
</protein>
<accession>A0A8S3X3V1</accession>
<comment type="caution">
    <text evidence="3">The sequence shown here is derived from an EMBL/GenBank/DDBJ whole genome shotgun (WGS) entry which is preliminary data.</text>
</comment>
<feature type="region of interest" description="Disordered" evidence="2">
    <location>
        <begin position="258"/>
        <end position="287"/>
    </location>
</feature>
<feature type="coiled-coil region" evidence="1">
    <location>
        <begin position="89"/>
        <end position="151"/>
    </location>
</feature>
<proteinExistence type="predicted"/>
<evidence type="ECO:0000256" key="1">
    <source>
        <dbReference type="SAM" id="Coils"/>
    </source>
</evidence>
<reference evidence="3" key="1">
    <citation type="submission" date="2021-04" db="EMBL/GenBank/DDBJ databases">
        <authorList>
            <person name="Tunstrom K."/>
        </authorList>
    </citation>
    <scope>NUCLEOTIDE SEQUENCE</scope>
</reference>
<dbReference type="Proteomes" id="UP000691718">
    <property type="component" value="Unassembled WGS sequence"/>
</dbReference>
<feature type="compositionally biased region" description="Basic and acidic residues" evidence="2">
    <location>
        <begin position="998"/>
        <end position="1010"/>
    </location>
</feature>
<sequence>MSSTFEDSFLDFDFNFLQQTPKNVMVESKIEKQRKAILIAKKKIIATDSLIKKYYAKKETLDQTEKYLIASKEECKQVCIEYNSALEKCTRLEKDTQLLSHKNQELEERLNFSENQCKAIQSHAYQLQVLAQEHETQIESLKIENQLEKSNTKEQTKSKGLQKHEYDTLISHICLLRDIVLGKRKLNKRHKVILQKYDKLKPNSDVDDGSASDSSVGDMDDFEHSLPSPMSPDILSRKKVDQVQKTISKNLEKNINKETTNKRIDGDQDSDSCNEIISEDTGRGSSLANSDIEKCLNSPDYYISDSPFSNVTQKDKKNYSDAATSPITVNKERIEIATSPIPFTDTLFTSVHKNKIITKEIGITVDSREFIFSKSVSTSPISNRQQQIKTRPVDFDKLNSEVDMNNTLDYLPKDPECLELHTRSAYKNHVTTKEIGISVDSRELITSKNVGTSPIGNKQQEIATSPVNFAILHFDSDIKNSHDHLPREQECEEMRTSSAFKIHVATKEIGIEVNSSDFIVSKNVATSPVRNRPRTISMSPVDFVDFCIDSDMNNSRDDLIKEQDLFEMHTWSTYKSRVATKEIGISVDFKDFVDNKSNTTSPTNNGQREMATSPVIFNELSSESILNKSNDVLPQQRESHKSACKNQIATKEVGTAAEFSDFISSKDIATSPISSKHREIATSPVDFYEFCSDSEINNSCNKLSKERECLEINNSNILNNNHSYDREVEKILTAMRFDYEIITPIPISPAIARNTEKNQNTQDYVCQDAAKVGKENAILKATMTVLAKEVQNVKTLLHKHLRLNDEEIQNPSQYCNKNDTSINSVPLTKTPENIFVINEIVENTSENSNITVDINQFMIPELKRSLNIDDTQDRLESIFQNNTSDLRDEITNKDHLHKSPTKTIEKLKRAKKLTRLENLRKKLIPQSKIRRAKTPPIRQLRRKKQLLVKKKFFEKCTAVNNKIAYENAVKIMAELKSKQKDKSKDISIAGDVNTTNDSIKDNSNEKRNSKDISISGDVNTANDCKKDNSKENNNSRNISMDSRKTDDFNQDLHLIPTNKDSPLCDVESTNHVIALNETTPEVGIRPVKDSPLKKSYNINVDPQHSILLPNSITTRSRSKRLSSSQLNEPETKEHVAITSDMLLQDKSPTINNDTKNRRRLKRVASDQLEVTTKRILRSSNVVHISNIGDRTMNNSDIENSIMTPDTNSQICKRRRSSRLSTTQKNEETSTIKDTDAQKLTEIVTYSDLDIFIGNSSTSKSCKNQSSIPDKLYDPKESILCRMLEKYARYSVKCNVKKIPDSATNSICSKLEEGIAHILTVPLHETKNAMNNFVNEIQNWNVRNFMAGFMKYLKDPARKDELFNKVHSPPAPHMTKSEQVLIYILKQLQALWPSVDLVKVVFSNIEFALFQLNHAPEFSTVESLSHFYAVLCRYFRAKSRLRLFILDAMYCMQYKSVAVIKQCLDVWMHVLPLAHMGIAKSPLVTCLVYLLHFYKCEDKFNRVQDIREILSRKYFYKVTDWTETKILEMFKNAIKELRDVPIEKKMLRMSLIILAKRRGPQWCQKNLVKNMLQPIIEKEDVPDRIREFSVSVLGPLLKPYPNDMKVHCEIIVNQLLDMLECSVSPRMKEAIFTTLLYMKRHNQTRVTQALLSWNPQHVSPELEELLKDYVREKPFKVWRNTLSRISVT</sequence>
<organism evidence="3 4">
    <name type="scientific">Parnassius apollo</name>
    <name type="common">Apollo butterfly</name>
    <name type="synonym">Papilio apollo</name>
    <dbReference type="NCBI Taxonomy" id="110799"/>
    <lineage>
        <taxon>Eukaryota</taxon>
        <taxon>Metazoa</taxon>
        <taxon>Ecdysozoa</taxon>
        <taxon>Arthropoda</taxon>
        <taxon>Hexapoda</taxon>
        <taxon>Insecta</taxon>
        <taxon>Pterygota</taxon>
        <taxon>Neoptera</taxon>
        <taxon>Endopterygota</taxon>
        <taxon>Lepidoptera</taxon>
        <taxon>Glossata</taxon>
        <taxon>Ditrysia</taxon>
        <taxon>Papilionoidea</taxon>
        <taxon>Papilionidae</taxon>
        <taxon>Parnassiinae</taxon>
        <taxon>Parnassini</taxon>
        <taxon>Parnassius</taxon>
        <taxon>Parnassius</taxon>
    </lineage>
</organism>
<feature type="compositionally biased region" description="Polar residues" evidence="2">
    <location>
        <begin position="1031"/>
        <end position="1040"/>
    </location>
</feature>
<evidence type="ECO:0000313" key="4">
    <source>
        <dbReference type="Proteomes" id="UP000691718"/>
    </source>
</evidence>
<keyword evidence="4" id="KW-1185">Reference proteome</keyword>
<dbReference type="OrthoDB" id="6368736at2759"/>
<evidence type="ECO:0000256" key="2">
    <source>
        <dbReference type="SAM" id="MobiDB-lite"/>
    </source>
</evidence>